<dbReference type="CDD" id="cd05674">
    <property type="entry name" value="M20_yscS"/>
    <property type="match status" value="1"/>
</dbReference>
<dbReference type="PIRSF" id="PIRSF037217">
    <property type="entry name" value="Carboxypeptidase_S"/>
    <property type="match status" value="1"/>
</dbReference>
<dbReference type="GO" id="GO:0046872">
    <property type="term" value="F:metal ion binding"/>
    <property type="evidence" value="ECO:0007669"/>
    <property type="project" value="UniProtKB-KW"/>
</dbReference>
<keyword evidence="3 7" id="KW-0479">Metal-binding</keyword>
<dbReference type="InterPro" id="IPR002933">
    <property type="entry name" value="Peptidase_M20"/>
</dbReference>
<evidence type="ECO:0000256" key="4">
    <source>
        <dbReference type="ARBA" id="ARBA00022801"/>
    </source>
</evidence>
<dbReference type="FunFam" id="3.40.630.10:FF:000027">
    <property type="entry name" value="N-fatty-acyl-amino acid synthase/hydrolase PM20D1"/>
    <property type="match status" value="1"/>
</dbReference>
<dbReference type="PANTHER" id="PTHR45962:SF1">
    <property type="entry name" value="N-FATTY-ACYL-AMINO ACID SYNTHASE_HYDROLASE PM20D1"/>
    <property type="match status" value="1"/>
</dbReference>
<dbReference type="GO" id="GO:0004181">
    <property type="term" value="F:metallocarboxypeptidase activity"/>
    <property type="evidence" value="ECO:0007669"/>
    <property type="project" value="InterPro"/>
</dbReference>
<keyword evidence="10" id="KW-0121">Carboxypeptidase</keyword>
<dbReference type="PANTHER" id="PTHR45962">
    <property type="entry name" value="N-FATTY-ACYL-AMINO ACID SYNTHASE/HYDROLASE PM20D1"/>
    <property type="match status" value="1"/>
</dbReference>
<dbReference type="InterPro" id="IPR036264">
    <property type="entry name" value="Bact_exopeptidase_dim_dom"/>
</dbReference>
<evidence type="ECO:0000259" key="9">
    <source>
        <dbReference type="Pfam" id="PF07687"/>
    </source>
</evidence>
<dbReference type="Pfam" id="PF07687">
    <property type="entry name" value="M20_dimer"/>
    <property type="match status" value="1"/>
</dbReference>
<protein>
    <submittedName>
        <fullName evidence="10">Carboxypeptidase s</fullName>
    </submittedName>
</protein>
<reference evidence="10" key="1">
    <citation type="submission" date="2014-08" db="EMBL/GenBank/DDBJ databases">
        <authorList>
            <person name="Sharma Rahul"/>
            <person name="Thines Marco"/>
        </authorList>
    </citation>
    <scope>NUCLEOTIDE SEQUENCE</scope>
</reference>
<dbReference type="SUPFAM" id="SSF53187">
    <property type="entry name" value="Zn-dependent exopeptidases"/>
    <property type="match status" value="1"/>
</dbReference>
<feature type="active site" evidence="6">
    <location>
        <position position="188"/>
    </location>
</feature>
<dbReference type="InterPro" id="IPR017141">
    <property type="entry name" value="Pept_M20_carboxypep"/>
</dbReference>
<comment type="similarity">
    <text evidence="1">Belongs to the peptidase M20A family.</text>
</comment>
<dbReference type="SUPFAM" id="SSF55031">
    <property type="entry name" value="Bacterial exopeptidase dimerisation domain"/>
    <property type="match status" value="1"/>
</dbReference>
<evidence type="ECO:0000256" key="6">
    <source>
        <dbReference type="PIRSR" id="PIRSR037217-1"/>
    </source>
</evidence>
<evidence type="ECO:0000256" key="3">
    <source>
        <dbReference type="ARBA" id="ARBA00022723"/>
    </source>
</evidence>
<dbReference type="Gene3D" id="3.40.630.10">
    <property type="entry name" value="Zn peptidases"/>
    <property type="match status" value="1"/>
</dbReference>
<dbReference type="GO" id="GO:0000328">
    <property type="term" value="C:fungal-type vacuole lumen"/>
    <property type="evidence" value="ECO:0007669"/>
    <property type="project" value="TreeGrafter"/>
</dbReference>
<keyword evidence="5 7" id="KW-0862">Zinc</keyword>
<dbReference type="InterPro" id="IPR047177">
    <property type="entry name" value="Pept_M20A"/>
</dbReference>
<feature type="binding site" evidence="7">
    <location>
        <position position="221"/>
    </location>
    <ligand>
        <name>Zn(2+)</name>
        <dbReference type="ChEBI" id="CHEBI:29105"/>
        <label>1</label>
    </ligand>
</feature>
<accession>A0A0F7SIS4</accession>
<dbReference type="EMBL" id="LN483249">
    <property type="protein sequence ID" value="CDZ97628.1"/>
    <property type="molecule type" value="Genomic_DNA"/>
</dbReference>
<feature type="binding site" evidence="7">
    <location>
        <position position="221"/>
    </location>
    <ligand>
        <name>Zn(2+)</name>
        <dbReference type="ChEBI" id="CHEBI:29105"/>
        <label>2</label>
    </ligand>
</feature>
<evidence type="ECO:0000256" key="2">
    <source>
        <dbReference type="ARBA" id="ARBA00022670"/>
    </source>
</evidence>
<evidence type="ECO:0000256" key="8">
    <source>
        <dbReference type="SAM" id="MobiDB-lite"/>
    </source>
</evidence>
<dbReference type="InterPro" id="IPR011650">
    <property type="entry name" value="Peptidase_M20_dimer"/>
</dbReference>
<proteinExistence type="inferred from homology"/>
<feature type="binding site" evidence="7">
    <location>
        <position position="290"/>
    </location>
    <ligand>
        <name>Zn(2+)</name>
        <dbReference type="ChEBI" id="CHEBI:29105"/>
        <label>2</label>
    </ligand>
</feature>
<dbReference type="Gene3D" id="3.30.70.360">
    <property type="match status" value="1"/>
</dbReference>
<evidence type="ECO:0000256" key="5">
    <source>
        <dbReference type="ARBA" id="ARBA00022833"/>
    </source>
</evidence>
<feature type="domain" description="Peptidase M20 dimerisation" evidence="9">
    <location>
        <begin position="308"/>
        <end position="463"/>
    </location>
</feature>
<sequence>MSLDEKNPAYHPESLPLPGDTRPAKSSSALKSFRKAILPIFLLTQAFYYFGLDETIGLTGRGDGGRGLDAVGAEADGGLCYQHEPLWPKTDFYKELDKVWKSDAFKDQAVEWLGGAVRVETESYDGMDEVGKDGRWHKFQKFHDYLEKSYPLVHKHLKLDKVNTYGLVFEWTGSDSSLKPLLLTGHQDVVPVEKSTYDAWIHPPFSGHYDGTYIWGRGSIDDKSGTIGIMSAVESLLRANKDYTPKRTIVLAFGMDEEVSGFKGAAHIAKYLEDTYTPKFGSSPFGLLVDEGGGYTKAYGKPIAALGTGEKGYGDVRMTVKTLGGHSSVPPDHTGIGLLSLLVAHLEANPHKANLTRSNPFYSTLTCAAEYAPDVNTVLRKLIKASAKSNKALGLLETFLDSRGEYRSLVKTTQAVDLIGGGIKVNALPETAFAVINHRINVASSTEELRQRITSIVEEKAKELNLTLSSFGKDVLTHSGVGHVELTEAFDKWLEPSPLTPTTKSTNGWKVLSGTIKGAYASRLKESDDDDEDDEIITSPSIMTGNTDTKYYWNLTDQIYRYNHLTEGDMYTYSGIHSVNEALKAVAFVNNVRFFGGLMLNVDSAEL</sequence>
<evidence type="ECO:0000256" key="7">
    <source>
        <dbReference type="PIRSR" id="PIRSR037217-2"/>
    </source>
</evidence>
<keyword evidence="4" id="KW-0378">Hydrolase</keyword>
<feature type="binding site" evidence="7">
    <location>
        <position position="258"/>
    </location>
    <ligand>
        <name>Zn(2+)</name>
        <dbReference type="ChEBI" id="CHEBI:29105"/>
        <label>1</label>
    </ligand>
</feature>
<feature type="region of interest" description="Disordered" evidence="8">
    <location>
        <begin position="1"/>
        <end position="23"/>
    </location>
</feature>
<feature type="binding site" evidence="7">
    <location>
        <position position="577"/>
    </location>
    <ligand>
        <name>Zn(2+)</name>
        <dbReference type="ChEBI" id="CHEBI:29105"/>
        <label>1</label>
    </ligand>
</feature>
<evidence type="ECO:0000256" key="1">
    <source>
        <dbReference type="ARBA" id="ARBA00006247"/>
    </source>
</evidence>
<dbReference type="PROSITE" id="PS00758">
    <property type="entry name" value="ARGE_DAPE_CPG2_1"/>
    <property type="match status" value="1"/>
</dbReference>
<feature type="active site" description="Proton acceptor" evidence="6">
    <location>
        <position position="257"/>
    </location>
</feature>
<dbReference type="InterPro" id="IPR001261">
    <property type="entry name" value="ArgE/DapE_CS"/>
</dbReference>
<feature type="binding site" evidence="7">
    <location>
        <position position="186"/>
    </location>
    <ligand>
        <name>Zn(2+)</name>
        <dbReference type="ChEBI" id="CHEBI:29105"/>
        <label>2</label>
    </ligand>
</feature>
<keyword evidence="2" id="KW-0645">Protease</keyword>
<evidence type="ECO:0000313" key="10">
    <source>
        <dbReference type="EMBL" id="CDZ97628.1"/>
    </source>
</evidence>
<name>A0A0F7SIS4_PHARH</name>
<organism evidence="10">
    <name type="scientific">Phaffia rhodozyma</name>
    <name type="common">Yeast</name>
    <name type="synonym">Xanthophyllomyces dendrorhous</name>
    <dbReference type="NCBI Taxonomy" id="264483"/>
    <lineage>
        <taxon>Eukaryota</taxon>
        <taxon>Fungi</taxon>
        <taxon>Dikarya</taxon>
        <taxon>Basidiomycota</taxon>
        <taxon>Agaricomycotina</taxon>
        <taxon>Tremellomycetes</taxon>
        <taxon>Cystofilobasidiales</taxon>
        <taxon>Mrakiaceae</taxon>
        <taxon>Phaffia</taxon>
    </lineage>
</organism>
<dbReference type="AlphaFoldDB" id="A0A0F7SIS4"/>
<dbReference type="GO" id="GO:0051603">
    <property type="term" value="P:proteolysis involved in protein catabolic process"/>
    <property type="evidence" value="ECO:0007669"/>
    <property type="project" value="TreeGrafter"/>
</dbReference>
<dbReference type="Pfam" id="PF01546">
    <property type="entry name" value="Peptidase_M20"/>
    <property type="match status" value="1"/>
</dbReference>